<comment type="caution">
    <text evidence="2">The sequence shown here is derived from an EMBL/GenBank/DDBJ whole genome shotgun (WGS) entry which is preliminary data.</text>
</comment>
<dbReference type="AlphaFoldDB" id="A0A8T0DZ16"/>
<sequence length="68" mass="7918">MLIRPTSRMDHRETDVINTVAMAIVYKVRPPSFVTQFATAWTVLIYPVYLLLNIPLRFEAISSKEVYM</sequence>
<evidence type="ECO:0000313" key="2">
    <source>
        <dbReference type="EMBL" id="KAF8572444.1"/>
    </source>
</evidence>
<keyword evidence="1" id="KW-0812">Transmembrane</keyword>
<reference evidence="2 3" key="1">
    <citation type="submission" date="2019-07" db="EMBL/GenBank/DDBJ databases">
        <title>Annotation for the trematode Paragonimus westermani.</title>
        <authorList>
            <person name="Choi Y.-J."/>
        </authorList>
    </citation>
    <scope>NUCLEOTIDE SEQUENCE [LARGE SCALE GENOMIC DNA]</scope>
    <source>
        <strain evidence="2">180907_Pwestermani</strain>
    </source>
</reference>
<accession>A0A8T0DZ16</accession>
<dbReference type="Proteomes" id="UP000699462">
    <property type="component" value="Unassembled WGS sequence"/>
</dbReference>
<dbReference type="EMBL" id="JTDF01000032">
    <property type="protein sequence ID" value="KAF8572444.1"/>
    <property type="molecule type" value="Genomic_DNA"/>
</dbReference>
<name>A0A8T0DZ16_9TREM</name>
<gene>
    <name evidence="2" type="ORF">P879_00399</name>
</gene>
<protein>
    <submittedName>
        <fullName evidence="2">Uncharacterized protein</fullName>
    </submittedName>
</protein>
<organism evidence="2 3">
    <name type="scientific">Paragonimus westermani</name>
    <dbReference type="NCBI Taxonomy" id="34504"/>
    <lineage>
        <taxon>Eukaryota</taxon>
        <taxon>Metazoa</taxon>
        <taxon>Spiralia</taxon>
        <taxon>Lophotrochozoa</taxon>
        <taxon>Platyhelminthes</taxon>
        <taxon>Trematoda</taxon>
        <taxon>Digenea</taxon>
        <taxon>Plagiorchiida</taxon>
        <taxon>Troglotremata</taxon>
        <taxon>Troglotrematidae</taxon>
        <taxon>Paragonimus</taxon>
    </lineage>
</organism>
<keyword evidence="1" id="KW-1133">Transmembrane helix</keyword>
<keyword evidence="1" id="KW-0472">Membrane</keyword>
<proteinExistence type="predicted"/>
<evidence type="ECO:0000313" key="3">
    <source>
        <dbReference type="Proteomes" id="UP000699462"/>
    </source>
</evidence>
<keyword evidence="3" id="KW-1185">Reference proteome</keyword>
<feature type="transmembrane region" description="Helical" evidence="1">
    <location>
        <begin position="33"/>
        <end position="52"/>
    </location>
</feature>
<evidence type="ECO:0000256" key="1">
    <source>
        <dbReference type="SAM" id="Phobius"/>
    </source>
</evidence>